<dbReference type="EMBL" id="VSSQ01048044">
    <property type="protein sequence ID" value="MPN02083.1"/>
    <property type="molecule type" value="Genomic_DNA"/>
</dbReference>
<proteinExistence type="predicted"/>
<evidence type="ECO:0000313" key="1">
    <source>
        <dbReference type="EMBL" id="MPN02083.1"/>
    </source>
</evidence>
<sequence length="226" mass="25697">MCAALRELLFPLQFSDQLRQLAIFQLGGFVEIVCALRFGNLRIGVFQLLTQLLHFSDGGFFVFPLRLHLVEVCAQFCNLPLNLLQMLTAELICLFLESGFLDLQLHDLPAGGIQFHRHAVELGLDERAGFIHEVDCLVRQKAVGDVAMRQRCRGNQRRVLNLHAVEHLIALLESAQDRNRVLHGRFFDQHRLEPALQGRVFFDILTVLVDRGCTDAVQFAARQHGF</sequence>
<comment type="caution">
    <text evidence="1">The sequence shown here is derived from an EMBL/GenBank/DDBJ whole genome shotgun (WGS) entry which is preliminary data.</text>
</comment>
<accession>A0A645ENG1</accession>
<dbReference type="AlphaFoldDB" id="A0A645ENG1"/>
<organism evidence="1">
    <name type="scientific">bioreactor metagenome</name>
    <dbReference type="NCBI Taxonomy" id="1076179"/>
    <lineage>
        <taxon>unclassified sequences</taxon>
        <taxon>metagenomes</taxon>
        <taxon>ecological metagenomes</taxon>
    </lineage>
</organism>
<reference evidence="1" key="1">
    <citation type="submission" date="2019-08" db="EMBL/GenBank/DDBJ databases">
        <authorList>
            <person name="Kucharzyk K."/>
            <person name="Murdoch R.W."/>
            <person name="Higgins S."/>
            <person name="Loffler F."/>
        </authorList>
    </citation>
    <scope>NUCLEOTIDE SEQUENCE</scope>
</reference>
<dbReference type="AntiFam" id="ANF00007">
    <property type="entry name" value="Shadow ORF (opposite clpB)"/>
</dbReference>
<protein>
    <recommendedName>
        <fullName evidence="2">NAD-specific glutamate dehydrogenase</fullName>
    </recommendedName>
</protein>
<gene>
    <name evidence="1" type="ORF">SDC9_149296</name>
</gene>
<evidence type="ECO:0008006" key="2">
    <source>
        <dbReference type="Google" id="ProtNLM"/>
    </source>
</evidence>
<name>A0A645ENG1_9ZZZZ</name>